<dbReference type="VEuPathDB" id="AmoebaDB:NF0021270"/>
<evidence type="ECO:0000259" key="1">
    <source>
        <dbReference type="Pfam" id="PF14771"/>
    </source>
</evidence>
<dbReference type="RefSeq" id="XP_044559439.1">
    <property type="nucleotide sequence ID" value="XM_044709810.1"/>
</dbReference>
<organism evidence="2 3">
    <name type="scientific">Naegleria fowleri</name>
    <name type="common">Brain eating amoeba</name>
    <dbReference type="NCBI Taxonomy" id="5763"/>
    <lineage>
        <taxon>Eukaryota</taxon>
        <taxon>Discoba</taxon>
        <taxon>Heterolobosea</taxon>
        <taxon>Tetramitia</taxon>
        <taxon>Eutetramitia</taxon>
        <taxon>Vahlkampfiidae</taxon>
        <taxon>Naegleria</taxon>
    </lineage>
</organism>
<feature type="domain" description="DUF4476" evidence="1">
    <location>
        <begin position="124"/>
        <end position="202"/>
    </location>
</feature>
<reference evidence="2 3" key="1">
    <citation type="journal article" date="2019" name="Sci. Rep.">
        <title>Nanopore sequencing improves the draft genome of the human pathogenic amoeba Naegleria fowleri.</title>
        <authorList>
            <person name="Liechti N."/>
            <person name="Schurch N."/>
            <person name="Bruggmann R."/>
            <person name="Wittwer M."/>
        </authorList>
    </citation>
    <scope>NUCLEOTIDE SEQUENCE [LARGE SCALE GENOMIC DNA]</scope>
    <source>
        <strain evidence="2 3">ATCC 30894</strain>
    </source>
</reference>
<dbReference type="InterPro" id="IPR028011">
    <property type="entry name" value="DUF4476"/>
</dbReference>
<protein>
    <recommendedName>
        <fullName evidence="1">DUF4476 domain-containing protein</fullName>
    </recommendedName>
</protein>
<dbReference type="Pfam" id="PF14771">
    <property type="entry name" value="DUF4476"/>
    <property type="match status" value="1"/>
</dbReference>
<comment type="caution">
    <text evidence="2">The sequence shown here is derived from an EMBL/GenBank/DDBJ whole genome shotgun (WGS) entry which is preliminary data.</text>
</comment>
<dbReference type="EMBL" id="VFQX01000051">
    <property type="protein sequence ID" value="KAF0974726.1"/>
    <property type="molecule type" value="Genomic_DNA"/>
</dbReference>
<name>A0A6A5BIT6_NAEFO</name>
<evidence type="ECO:0000313" key="2">
    <source>
        <dbReference type="EMBL" id="KAF0974726.1"/>
    </source>
</evidence>
<dbReference type="OrthoDB" id="9976386at2759"/>
<dbReference type="VEuPathDB" id="AmoebaDB:NfTy_077530"/>
<dbReference type="AlphaFoldDB" id="A0A6A5BIT6"/>
<proteinExistence type="predicted"/>
<evidence type="ECO:0000313" key="3">
    <source>
        <dbReference type="Proteomes" id="UP000444721"/>
    </source>
</evidence>
<dbReference type="VEuPathDB" id="AmoebaDB:FDP41_006200"/>
<keyword evidence="3" id="KW-1185">Reference proteome</keyword>
<sequence>MGNTSPIVAGSWREKSGKIWHCTQNGNQFSWTQEGTGRQAHGTIVAVSMAPASFSIHITFDGNVHWKLTPSLDGTALTGKSDTFYRVNTGSSFASDKLKAVASYSQSQISPLSSSEIVQILGYFTFDSDRGKVISQLKSTNNIASMDTSSAASIIRLFGSDSTKVKAVQDLCPYIWDRKQNAEIIVANFTFASDKGRARDYLLKN</sequence>
<dbReference type="GeneID" id="68113418"/>
<dbReference type="Proteomes" id="UP000444721">
    <property type="component" value="Unassembled WGS sequence"/>
</dbReference>
<gene>
    <name evidence="2" type="ORF">FDP41_006200</name>
</gene>
<accession>A0A6A5BIT6</accession>